<dbReference type="EC" id="2.3.1.225" evidence="8"/>
<comment type="caution">
    <text evidence="10">The sequence shown here is derived from an EMBL/GenBank/DDBJ whole genome shotgun (WGS) entry which is preliminary data.</text>
</comment>
<dbReference type="GO" id="GO:0019706">
    <property type="term" value="F:protein-cysteine S-palmitoyltransferase activity"/>
    <property type="evidence" value="ECO:0007669"/>
    <property type="project" value="UniProtKB-EC"/>
</dbReference>
<protein>
    <recommendedName>
        <fullName evidence="8">Palmitoyltransferase</fullName>
        <ecNumber evidence="8">2.3.1.225</ecNumber>
    </recommendedName>
</protein>
<dbReference type="GO" id="GO:0005783">
    <property type="term" value="C:endoplasmic reticulum"/>
    <property type="evidence" value="ECO:0007669"/>
    <property type="project" value="TreeGrafter"/>
</dbReference>
<comment type="catalytic activity">
    <reaction evidence="8">
        <text>L-cysteinyl-[protein] + hexadecanoyl-CoA = S-hexadecanoyl-L-cysteinyl-[protein] + CoA</text>
        <dbReference type="Rhea" id="RHEA:36683"/>
        <dbReference type="Rhea" id="RHEA-COMP:10131"/>
        <dbReference type="Rhea" id="RHEA-COMP:11032"/>
        <dbReference type="ChEBI" id="CHEBI:29950"/>
        <dbReference type="ChEBI" id="CHEBI:57287"/>
        <dbReference type="ChEBI" id="CHEBI:57379"/>
        <dbReference type="ChEBI" id="CHEBI:74151"/>
        <dbReference type="EC" id="2.3.1.225"/>
    </reaction>
</comment>
<dbReference type="EMBL" id="JAECZO010000095">
    <property type="protein sequence ID" value="KAK7197115.1"/>
    <property type="molecule type" value="Genomic_DNA"/>
</dbReference>
<evidence type="ECO:0000256" key="3">
    <source>
        <dbReference type="ARBA" id="ARBA00022692"/>
    </source>
</evidence>
<feature type="transmembrane region" description="Helical" evidence="8">
    <location>
        <begin position="178"/>
        <end position="203"/>
    </location>
</feature>
<feature type="transmembrane region" description="Helical" evidence="8">
    <location>
        <begin position="124"/>
        <end position="155"/>
    </location>
</feature>
<dbReference type="GO" id="GO:0006612">
    <property type="term" value="P:protein targeting to membrane"/>
    <property type="evidence" value="ECO:0007669"/>
    <property type="project" value="TreeGrafter"/>
</dbReference>
<keyword evidence="3 8" id="KW-0812">Transmembrane</keyword>
<comment type="similarity">
    <text evidence="7">Belongs to the DHHC palmitoyltransferase family. PFA5 subfamily.</text>
</comment>
<keyword evidence="6 8" id="KW-0012">Acyltransferase</keyword>
<evidence type="ECO:0000256" key="5">
    <source>
        <dbReference type="ARBA" id="ARBA00023136"/>
    </source>
</evidence>
<organism evidence="10 11">
    <name type="scientific">Novymonas esmeraldas</name>
    <dbReference type="NCBI Taxonomy" id="1808958"/>
    <lineage>
        <taxon>Eukaryota</taxon>
        <taxon>Discoba</taxon>
        <taxon>Euglenozoa</taxon>
        <taxon>Kinetoplastea</taxon>
        <taxon>Metakinetoplastina</taxon>
        <taxon>Trypanosomatida</taxon>
        <taxon>Trypanosomatidae</taxon>
        <taxon>Novymonas</taxon>
    </lineage>
</organism>
<evidence type="ECO:0000256" key="7">
    <source>
        <dbReference type="ARBA" id="ARBA00038298"/>
    </source>
</evidence>
<keyword evidence="4 8" id="KW-1133">Transmembrane helix</keyword>
<keyword evidence="11" id="KW-1185">Reference proteome</keyword>
<evidence type="ECO:0000256" key="8">
    <source>
        <dbReference type="RuleBase" id="RU079119"/>
    </source>
</evidence>
<feature type="transmembrane region" description="Helical" evidence="8">
    <location>
        <begin position="21"/>
        <end position="44"/>
    </location>
</feature>
<gene>
    <name evidence="10" type="ORF">NESM_000656600</name>
</gene>
<evidence type="ECO:0000259" key="9">
    <source>
        <dbReference type="Pfam" id="PF01529"/>
    </source>
</evidence>
<comment type="domain">
    <text evidence="8">The DHHC domain is required for palmitoyltransferase activity.</text>
</comment>
<dbReference type="Proteomes" id="UP001430356">
    <property type="component" value="Unassembled WGS sequence"/>
</dbReference>
<feature type="transmembrane region" description="Helical" evidence="8">
    <location>
        <begin position="56"/>
        <end position="80"/>
    </location>
</feature>
<comment type="subcellular location">
    <subcellularLocation>
        <location evidence="1">Membrane</location>
        <topology evidence="1">Multi-pass membrane protein</topology>
    </subcellularLocation>
</comment>
<name>A0AAW0ETP5_9TRYP</name>
<dbReference type="Pfam" id="PF01529">
    <property type="entry name" value="DHHC"/>
    <property type="match status" value="1"/>
</dbReference>
<dbReference type="GO" id="GO:0016020">
    <property type="term" value="C:membrane"/>
    <property type="evidence" value="ECO:0007669"/>
    <property type="project" value="UniProtKB-SubCell"/>
</dbReference>
<sequence length="257" mass="27140">MVAGSTPRRRRICGFSVARDCFGGLALLLAIPAAAAVHLAVVVLTPCFAASQSSGALLAEVAAELLLCGAAVVALFLLLVADPGFVGEPTDLSCRCSRCGVDVDDFDHHCGVVGACIGKRNMCYFILFLLAVTLLCVLVTVQNVSVAVLAVHAHIGDSGPFWTSRAAFLSAVLDTTRLPTLICFAVLSAAAIAGGVLCAMLCLRYTYLAYCGRSSVLRRRRTDCSSTLGAVFAHTMHPSFSHNYQHLRHYSSVSISD</sequence>
<dbReference type="GO" id="GO:0005794">
    <property type="term" value="C:Golgi apparatus"/>
    <property type="evidence" value="ECO:0007669"/>
    <property type="project" value="TreeGrafter"/>
</dbReference>
<accession>A0AAW0ETP5</accession>
<dbReference type="PANTHER" id="PTHR22883">
    <property type="entry name" value="ZINC FINGER DHHC DOMAIN CONTAINING PROTEIN"/>
    <property type="match status" value="1"/>
</dbReference>
<keyword evidence="2 8" id="KW-0808">Transferase</keyword>
<evidence type="ECO:0000256" key="6">
    <source>
        <dbReference type="ARBA" id="ARBA00023315"/>
    </source>
</evidence>
<dbReference type="PROSITE" id="PS50216">
    <property type="entry name" value="DHHC"/>
    <property type="match status" value="1"/>
</dbReference>
<keyword evidence="5 8" id="KW-0472">Membrane</keyword>
<evidence type="ECO:0000256" key="2">
    <source>
        <dbReference type="ARBA" id="ARBA00022679"/>
    </source>
</evidence>
<dbReference type="InterPro" id="IPR039859">
    <property type="entry name" value="PFA4/ZDH16/20/ERF2-like"/>
</dbReference>
<evidence type="ECO:0000313" key="10">
    <source>
        <dbReference type="EMBL" id="KAK7197115.1"/>
    </source>
</evidence>
<dbReference type="InterPro" id="IPR001594">
    <property type="entry name" value="Palmitoyltrfase_DHHC"/>
</dbReference>
<proteinExistence type="inferred from homology"/>
<evidence type="ECO:0000256" key="1">
    <source>
        <dbReference type="ARBA" id="ARBA00004141"/>
    </source>
</evidence>
<feature type="domain" description="Palmitoyltransferase DHHC" evidence="9">
    <location>
        <begin position="96"/>
        <end position="210"/>
    </location>
</feature>
<evidence type="ECO:0000256" key="4">
    <source>
        <dbReference type="ARBA" id="ARBA00022989"/>
    </source>
</evidence>
<reference evidence="10 11" key="1">
    <citation type="journal article" date="2021" name="MBio">
        <title>A New Model Trypanosomatid, Novymonas esmeraldas: Genomic Perception of Its 'Candidatus Pandoraea novymonadis' Endosymbiont.</title>
        <authorList>
            <person name="Zakharova A."/>
            <person name="Saura A."/>
            <person name="Butenko A."/>
            <person name="Podesvova L."/>
            <person name="Warmusova S."/>
            <person name="Kostygov A.Y."/>
            <person name="Nenarokova A."/>
            <person name="Lukes J."/>
            <person name="Opperdoes F.R."/>
            <person name="Yurchenko V."/>
        </authorList>
    </citation>
    <scope>NUCLEOTIDE SEQUENCE [LARGE SCALE GENOMIC DNA]</scope>
    <source>
        <strain evidence="10 11">E262AT.01</strain>
    </source>
</reference>
<dbReference type="PANTHER" id="PTHR22883:SF23">
    <property type="entry name" value="PALMITOYLTRANSFERASE ZDHHC6"/>
    <property type="match status" value="1"/>
</dbReference>
<evidence type="ECO:0000313" key="11">
    <source>
        <dbReference type="Proteomes" id="UP001430356"/>
    </source>
</evidence>
<dbReference type="AlphaFoldDB" id="A0AAW0ETP5"/>